<reference evidence="2 3" key="1">
    <citation type="submission" date="2016-07" db="EMBL/GenBank/DDBJ databases">
        <title>Complete genome sequence of the Lentzea guizhouensis DHS C013.</title>
        <authorList>
            <person name="Cao C."/>
        </authorList>
    </citation>
    <scope>NUCLEOTIDE SEQUENCE [LARGE SCALE GENOMIC DNA]</scope>
    <source>
        <strain evidence="2 3">DHS C013</strain>
    </source>
</reference>
<evidence type="ECO:0000313" key="2">
    <source>
        <dbReference type="EMBL" id="ANZ35678.1"/>
    </source>
</evidence>
<dbReference type="InterPro" id="IPR050266">
    <property type="entry name" value="AB_hydrolase_sf"/>
</dbReference>
<protein>
    <recommendedName>
        <fullName evidence="1">AB hydrolase-1 domain-containing protein</fullName>
    </recommendedName>
</protein>
<keyword evidence="3" id="KW-1185">Reference proteome</keyword>
<organism evidence="2 3">
    <name type="scientific">Lentzea guizhouensis</name>
    <dbReference type="NCBI Taxonomy" id="1586287"/>
    <lineage>
        <taxon>Bacteria</taxon>
        <taxon>Bacillati</taxon>
        <taxon>Actinomycetota</taxon>
        <taxon>Actinomycetes</taxon>
        <taxon>Pseudonocardiales</taxon>
        <taxon>Pseudonocardiaceae</taxon>
        <taxon>Lentzea</taxon>
    </lineage>
</organism>
<dbReference type="SUPFAM" id="SSF53474">
    <property type="entry name" value="alpha/beta-Hydrolases"/>
    <property type="match status" value="1"/>
</dbReference>
<dbReference type="EMBL" id="CP016793">
    <property type="protein sequence ID" value="ANZ35678.1"/>
    <property type="molecule type" value="Genomic_DNA"/>
</dbReference>
<dbReference type="GO" id="GO:0016020">
    <property type="term" value="C:membrane"/>
    <property type="evidence" value="ECO:0007669"/>
    <property type="project" value="TreeGrafter"/>
</dbReference>
<accession>A0A1B2HD91</accession>
<dbReference type="Gene3D" id="3.40.50.1820">
    <property type="entry name" value="alpha/beta hydrolase"/>
    <property type="match status" value="1"/>
</dbReference>
<dbReference type="AlphaFoldDB" id="A0A1B2HD91"/>
<gene>
    <name evidence="2" type="ORF">BBK82_05875</name>
</gene>
<dbReference type="PANTHER" id="PTHR43798:SF33">
    <property type="entry name" value="HYDROLASE, PUTATIVE (AFU_ORTHOLOGUE AFUA_2G14860)-RELATED"/>
    <property type="match status" value="1"/>
</dbReference>
<proteinExistence type="predicted"/>
<dbReference type="OrthoDB" id="9796770at2"/>
<dbReference type="GO" id="GO:0003824">
    <property type="term" value="F:catalytic activity"/>
    <property type="evidence" value="ECO:0007669"/>
    <property type="project" value="UniProtKB-ARBA"/>
</dbReference>
<dbReference type="InterPro" id="IPR000073">
    <property type="entry name" value="AB_hydrolase_1"/>
</dbReference>
<dbReference type="Proteomes" id="UP000093053">
    <property type="component" value="Chromosome"/>
</dbReference>
<name>A0A1B2HD91_9PSEU</name>
<evidence type="ECO:0000313" key="3">
    <source>
        <dbReference type="Proteomes" id="UP000093053"/>
    </source>
</evidence>
<dbReference type="STRING" id="1586287.BBK82_05875"/>
<dbReference type="KEGG" id="led:BBK82_05875"/>
<dbReference type="PANTHER" id="PTHR43798">
    <property type="entry name" value="MONOACYLGLYCEROL LIPASE"/>
    <property type="match status" value="1"/>
</dbReference>
<feature type="domain" description="AB hydrolase-1" evidence="1">
    <location>
        <begin position="40"/>
        <end position="258"/>
    </location>
</feature>
<dbReference type="Pfam" id="PF00561">
    <property type="entry name" value="Abhydrolase_1"/>
    <property type="match status" value="1"/>
</dbReference>
<evidence type="ECO:0000259" key="1">
    <source>
        <dbReference type="Pfam" id="PF00561"/>
    </source>
</evidence>
<dbReference type="InterPro" id="IPR029058">
    <property type="entry name" value="AB_hydrolase_fold"/>
</dbReference>
<sequence length="271" mass="28397">MISSMALLAHDELGSGAPLLVVPGGPLLAPAYLGDLGGIACRMHLLHLRGTGRSGPAAPEMLRFDLHVDDVEAYRAASGLDTVDVLAHSAGTAIAVRYALRYPSRVRRLVLVTPSLRSFGVAPDPSALRAAAAARSDEPWYTGVVDALEAVLDGSMAAADWAALAPFYYGRWDAQAQEHARLADELRLPNAPQAYYAEGAPVATADELAGLDVPVLLVAGGVDPLPTAAAVRTVAAMLPRATVVVQPEAGHYPWMDDPVFFRSAVGEFVAG</sequence>